<dbReference type="OrthoDB" id="1625474at2"/>
<dbReference type="InterPro" id="IPR013830">
    <property type="entry name" value="SGNH_hydro"/>
</dbReference>
<dbReference type="Gene3D" id="3.40.50.1110">
    <property type="entry name" value="SGNH hydrolase"/>
    <property type="match status" value="1"/>
</dbReference>
<dbReference type="Proteomes" id="UP000005309">
    <property type="component" value="Unassembled WGS sequence"/>
</dbReference>
<evidence type="ECO:0000259" key="1">
    <source>
        <dbReference type="Pfam" id="PF13472"/>
    </source>
</evidence>
<dbReference type="eggNOG" id="COG2755">
    <property type="taxonomic scope" value="Bacteria"/>
</dbReference>
<dbReference type="InterPro" id="IPR036514">
    <property type="entry name" value="SGNH_hydro_sf"/>
</dbReference>
<gene>
    <name evidence="2" type="ORF">HMPREF0908_1681</name>
</gene>
<evidence type="ECO:0000313" key="3">
    <source>
        <dbReference type="Proteomes" id="UP000005309"/>
    </source>
</evidence>
<evidence type="ECO:0000313" key="2">
    <source>
        <dbReference type="EMBL" id="EEQ47966.1"/>
    </source>
</evidence>
<keyword evidence="3" id="KW-1185">Reference proteome</keyword>
<dbReference type="Gene3D" id="2.60.40.10">
    <property type="entry name" value="Immunoglobulins"/>
    <property type="match status" value="1"/>
</dbReference>
<dbReference type="HOGENOM" id="CLU_037745_1_0_9"/>
<dbReference type="Pfam" id="PF13472">
    <property type="entry name" value="Lipase_GDSL_2"/>
    <property type="match status" value="1"/>
</dbReference>
<protein>
    <submittedName>
        <fullName evidence="2">GDSL-like protein</fullName>
    </submittedName>
</protein>
<dbReference type="AlphaFoldDB" id="C4V587"/>
<name>C4V587_9FIRM</name>
<dbReference type="STRING" id="638302.HMPREF0908_1681"/>
<proteinExistence type="predicted"/>
<dbReference type="RefSeq" id="WP_006690415.1">
    <property type="nucleotide sequence ID" value="NZ_GG694006.1"/>
</dbReference>
<dbReference type="PANTHER" id="PTHR30383:SF5">
    <property type="entry name" value="SGNH HYDROLASE-TYPE ESTERASE DOMAIN-CONTAINING PROTEIN"/>
    <property type="match status" value="1"/>
</dbReference>
<dbReference type="PANTHER" id="PTHR30383">
    <property type="entry name" value="THIOESTERASE 1/PROTEASE 1/LYSOPHOSPHOLIPASE L1"/>
    <property type="match status" value="1"/>
</dbReference>
<reference evidence="2 3" key="1">
    <citation type="submission" date="2009-04" db="EMBL/GenBank/DDBJ databases">
        <authorList>
            <person name="Qin X."/>
            <person name="Bachman B."/>
            <person name="Battles P."/>
            <person name="Bell A."/>
            <person name="Bess C."/>
            <person name="Bickham C."/>
            <person name="Chaboub L."/>
            <person name="Chen D."/>
            <person name="Coyle M."/>
            <person name="Deiros D.R."/>
            <person name="Dinh H."/>
            <person name="Forbes L."/>
            <person name="Fowler G."/>
            <person name="Francisco L."/>
            <person name="Fu Q."/>
            <person name="Gubbala S."/>
            <person name="Hale W."/>
            <person name="Han Y."/>
            <person name="Hemphill L."/>
            <person name="Highlander S.K."/>
            <person name="Hirani K."/>
            <person name="Hogues M."/>
            <person name="Jackson L."/>
            <person name="Jakkamsetti A."/>
            <person name="Javaid M."/>
            <person name="Jiang H."/>
            <person name="Korchina V."/>
            <person name="Kovar C."/>
            <person name="Lara F."/>
            <person name="Lee S."/>
            <person name="Mata R."/>
            <person name="Mathew T."/>
            <person name="Moen C."/>
            <person name="Morales K."/>
            <person name="Munidasa M."/>
            <person name="Nazareth L."/>
            <person name="Ngo R."/>
            <person name="Nguyen L."/>
            <person name="Okwuonu G."/>
            <person name="Ongeri F."/>
            <person name="Patil S."/>
            <person name="Petrosino J."/>
            <person name="Pham C."/>
            <person name="Pham P."/>
            <person name="Pu L.-L."/>
            <person name="Puazo M."/>
            <person name="Raj R."/>
            <person name="Reid J."/>
            <person name="Rouhana J."/>
            <person name="Saada N."/>
            <person name="Shang Y."/>
            <person name="Simmons D."/>
            <person name="Thornton R."/>
            <person name="Warren J."/>
            <person name="Weissenberger G."/>
            <person name="Zhang J."/>
            <person name="Zhang L."/>
            <person name="Zhou C."/>
            <person name="Zhu D."/>
            <person name="Muzny D."/>
            <person name="Worley K."/>
            <person name="Gibbs R."/>
        </authorList>
    </citation>
    <scope>NUCLEOTIDE SEQUENCE [LARGE SCALE GENOMIC DNA]</scope>
    <source>
        <strain evidence="2 3">ATCC 43531</strain>
    </source>
</reference>
<dbReference type="InterPro" id="IPR013783">
    <property type="entry name" value="Ig-like_fold"/>
</dbReference>
<accession>C4V587</accession>
<comment type="caution">
    <text evidence="2">The sequence shown here is derived from an EMBL/GenBank/DDBJ whole genome shotgun (WGS) entry which is preliminary data.</text>
</comment>
<dbReference type="EMBL" id="ACLA01000023">
    <property type="protein sequence ID" value="EEQ47966.1"/>
    <property type="molecule type" value="Genomic_DNA"/>
</dbReference>
<dbReference type="GO" id="GO:0004622">
    <property type="term" value="F:phosphatidylcholine lysophospholipase activity"/>
    <property type="evidence" value="ECO:0007669"/>
    <property type="project" value="TreeGrafter"/>
</dbReference>
<dbReference type="SUPFAM" id="SSF52266">
    <property type="entry name" value="SGNH hydrolase"/>
    <property type="match status" value="1"/>
</dbReference>
<feature type="domain" description="SGNH hydrolase-type esterase" evidence="1">
    <location>
        <begin position="244"/>
        <end position="413"/>
    </location>
</feature>
<dbReference type="InterPro" id="IPR051532">
    <property type="entry name" value="Ester_Hydrolysis_Enzymes"/>
</dbReference>
<sequence>MQFGILRRGVEALLAAFVLVSAVQTSAEVRQVERGTAQMVRSASAAFNASAAAPLPSSVLLRWQPYPGAVRYEVRILVRTAEGRMVEQQKLSRIYTTGVHVPFTGILPQDDLCWTVRPLGYDGTPLAEASAPRPVRGERADPPAPVLTAEYDKMAYAPLYPVYSWIPLSGQEHHVVEVYRRANGHDVFLRSIQAGEYDAYDDAPLTEPGHYVYRVRGVTINGTPISDWSTGGVLDVVPHTPIAALGDSITHGGGAISLPPSYTLYDWETYCTVPVKNLGHSGDTTGDMLARFDRDVLPFAPRVLVIMGGVNDYRTGIYGAQTVRNLAALGEKCRAHGITPIFLTVTPIRPAWMTTRMKIMTPPSDWMDHRDYINNWIRQQEFSVDVSSVLADVGGELEASYTTDGLHPDDAGKKYIGQTVDAYLRRNFADAVGAAERRLRIYQETGE</sequence>
<organism evidence="2 3">
    <name type="scientific">Selenomonas flueggei ATCC 43531</name>
    <dbReference type="NCBI Taxonomy" id="638302"/>
    <lineage>
        <taxon>Bacteria</taxon>
        <taxon>Bacillati</taxon>
        <taxon>Bacillota</taxon>
        <taxon>Negativicutes</taxon>
        <taxon>Selenomonadales</taxon>
        <taxon>Selenomonadaceae</taxon>
        <taxon>Selenomonas</taxon>
    </lineage>
</organism>